<keyword evidence="2" id="KW-0808">Transferase</keyword>
<evidence type="ECO:0000313" key="3">
    <source>
        <dbReference type="Proteomes" id="UP000831963"/>
    </source>
</evidence>
<reference evidence="2 3" key="1">
    <citation type="submission" date="2021-06" db="EMBL/GenBank/DDBJ databases">
        <title>Genome-based taxonomic framework of Microbacterium strains isolated from marine environment, the description of four new species and reclassification of four preexisting species.</title>
        <authorList>
            <person name="Lee S.D."/>
            <person name="Kim S.-M."/>
            <person name="Byeon Y.-S."/>
            <person name="Yang H.L."/>
            <person name="Kim I.S."/>
        </authorList>
    </citation>
    <scope>NUCLEOTIDE SEQUENCE [LARGE SCALE GENOMIC DNA]</scope>
    <source>
        <strain evidence="2 3">SSW1-36</strain>
    </source>
</reference>
<keyword evidence="2" id="KW-0489">Methyltransferase</keyword>
<dbReference type="Pfam" id="PF09407">
    <property type="entry name" value="AbiEi_1"/>
    <property type="match status" value="1"/>
</dbReference>
<dbReference type="RefSeq" id="WP_247956191.1">
    <property type="nucleotide sequence ID" value="NZ_CP078077.1"/>
</dbReference>
<dbReference type="GO" id="GO:0032259">
    <property type="term" value="P:methylation"/>
    <property type="evidence" value="ECO:0007669"/>
    <property type="project" value="UniProtKB-KW"/>
</dbReference>
<dbReference type="GO" id="GO:0008168">
    <property type="term" value="F:methyltransferase activity"/>
    <property type="evidence" value="ECO:0007669"/>
    <property type="project" value="UniProtKB-KW"/>
</dbReference>
<evidence type="ECO:0000259" key="1">
    <source>
        <dbReference type="Pfam" id="PF09407"/>
    </source>
</evidence>
<dbReference type="Proteomes" id="UP000831963">
    <property type="component" value="Chromosome"/>
</dbReference>
<sequence length="183" mass="19933">MHPAFLYLPGQRLTLPELTAARLDGDVVDIGEAFIPADLVEGADVRAASIATIVHPGTAVCGPSAVWVHGACDAPPNPHHLRRAVARRIRAVQSPRVRYHDTPLPAEDLLLIGGIPITTAERTLIDLALGSHREPALDRWAHMLIEHDPGLIGTARERIRTLRRVPGSRRALELLEGLGIRRT</sequence>
<keyword evidence="3" id="KW-1185">Reference proteome</keyword>
<accession>A0ABY4ISA4</accession>
<dbReference type="EMBL" id="CP078077">
    <property type="protein sequence ID" value="UPL15664.1"/>
    <property type="molecule type" value="Genomic_DNA"/>
</dbReference>
<evidence type="ECO:0000313" key="2">
    <source>
        <dbReference type="EMBL" id="UPL15664.1"/>
    </source>
</evidence>
<gene>
    <name evidence="2" type="ORF">KV396_14770</name>
</gene>
<dbReference type="InterPro" id="IPR018547">
    <property type="entry name" value="AbiEi_C"/>
</dbReference>
<feature type="domain" description="AbiEi antitoxin C-terminal" evidence="1">
    <location>
        <begin position="62"/>
        <end position="144"/>
    </location>
</feature>
<name>A0ABY4ISA4_9MICO</name>
<proteinExistence type="predicted"/>
<protein>
    <submittedName>
        <fullName evidence="2">SAM-dependent methyltransferase</fullName>
    </submittedName>
</protein>
<organism evidence="2 3">
    <name type="scientific">Microbacterium galbinum</name>
    <dbReference type="NCBI Taxonomy" id="2851646"/>
    <lineage>
        <taxon>Bacteria</taxon>
        <taxon>Bacillati</taxon>
        <taxon>Actinomycetota</taxon>
        <taxon>Actinomycetes</taxon>
        <taxon>Micrococcales</taxon>
        <taxon>Microbacteriaceae</taxon>
        <taxon>Microbacterium</taxon>
    </lineage>
</organism>